<feature type="region of interest" description="Disordered" evidence="1">
    <location>
        <begin position="278"/>
        <end position="302"/>
    </location>
</feature>
<dbReference type="InParanoid" id="A0A0C3D2X7"/>
<evidence type="ECO:0000256" key="1">
    <source>
        <dbReference type="SAM" id="MobiDB-lite"/>
    </source>
</evidence>
<feature type="compositionally biased region" description="Low complexity" evidence="1">
    <location>
        <begin position="35"/>
        <end position="59"/>
    </location>
</feature>
<evidence type="ECO:0000313" key="3">
    <source>
        <dbReference type="Proteomes" id="UP000053989"/>
    </source>
</evidence>
<reference evidence="3" key="2">
    <citation type="submission" date="2015-01" db="EMBL/GenBank/DDBJ databases">
        <title>Evolutionary Origins and Diversification of the Mycorrhizal Mutualists.</title>
        <authorList>
            <consortium name="DOE Joint Genome Institute"/>
            <consortium name="Mycorrhizal Genomics Consortium"/>
            <person name="Kohler A."/>
            <person name="Kuo A."/>
            <person name="Nagy L.G."/>
            <person name="Floudas D."/>
            <person name="Copeland A."/>
            <person name="Barry K.W."/>
            <person name="Cichocki N."/>
            <person name="Veneault-Fourrey C."/>
            <person name="LaButti K."/>
            <person name="Lindquist E.A."/>
            <person name="Lipzen A."/>
            <person name="Lundell T."/>
            <person name="Morin E."/>
            <person name="Murat C."/>
            <person name="Riley R."/>
            <person name="Ohm R."/>
            <person name="Sun H."/>
            <person name="Tunlid A."/>
            <person name="Henrissat B."/>
            <person name="Grigoriev I.V."/>
            <person name="Hibbett D.S."/>
            <person name="Martin F."/>
        </authorList>
    </citation>
    <scope>NUCLEOTIDE SEQUENCE [LARGE SCALE GENOMIC DNA]</scope>
    <source>
        <strain evidence="3">Foug A</strain>
    </source>
</reference>
<dbReference type="Proteomes" id="UP000053989">
    <property type="component" value="Unassembled WGS sequence"/>
</dbReference>
<accession>A0A0C3D2X7</accession>
<proteinExistence type="predicted"/>
<dbReference type="HOGENOM" id="CLU_966955_0_0_1"/>
<gene>
    <name evidence="2" type="ORF">SCLCIDRAFT_34004</name>
</gene>
<keyword evidence="3" id="KW-1185">Reference proteome</keyword>
<evidence type="ECO:0000313" key="2">
    <source>
        <dbReference type="EMBL" id="KIM50769.1"/>
    </source>
</evidence>
<organism evidence="2 3">
    <name type="scientific">Scleroderma citrinum Foug A</name>
    <dbReference type="NCBI Taxonomy" id="1036808"/>
    <lineage>
        <taxon>Eukaryota</taxon>
        <taxon>Fungi</taxon>
        <taxon>Dikarya</taxon>
        <taxon>Basidiomycota</taxon>
        <taxon>Agaricomycotina</taxon>
        <taxon>Agaricomycetes</taxon>
        <taxon>Agaricomycetidae</taxon>
        <taxon>Boletales</taxon>
        <taxon>Sclerodermatineae</taxon>
        <taxon>Sclerodermataceae</taxon>
        <taxon>Scleroderma</taxon>
    </lineage>
</organism>
<sequence>MEPVEQINPKSYIGLALNRLNKGKCTNRDQESLDDLSGSSSTSSSGTTDSENSSKPSTSDLDDLSDSSKSSSREWHRRRDCKRGRSKRSKRKCSQKPKQHQKQMMLKPIPPTKYEGSMDSKAFHQFITAGTAYVKDGQVPHKKWPFILSHYLTGKMHEFYVRKVSRDPYCWCLPEFFRELFNYCFPVDFRIKQRQKLQCCYQNDQKVKDYVYELDELWTMIGEMDERTQVHKLWFGLRKEIQHDLWREKLNPEISTLEDMIAAAEIIEIAQSVTLETNGKGHTKTPTAIRSAAATPDGREWM</sequence>
<dbReference type="AlphaFoldDB" id="A0A0C3D2X7"/>
<dbReference type="EMBL" id="KN822332">
    <property type="protein sequence ID" value="KIM50769.1"/>
    <property type="molecule type" value="Genomic_DNA"/>
</dbReference>
<reference evidence="2 3" key="1">
    <citation type="submission" date="2014-04" db="EMBL/GenBank/DDBJ databases">
        <authorList>
            <consortium name="DOE Joint Genome Institute"/>
            <person name="Kuo A."/>
            <person name="Kohler A."/>
            <person name="Nagy L.G."/>
            <person name="Floudas D."/>
            <person name="Copeland A."/>
            <person name="Barry K.W."/>
            <person name="Cichocki N."/>
            <person name="Veneault-Fourrey C."/>
            <person name="LaButti K."/>
            <person name="Lindquist E.A."/>
            <person name="Lipzen A."/>
            <person name="Lundell T."/>
            <person name="Morin E."/>
            <person name="Murat C."/>
            <person name="Sun H."/>
            <person name="Tunlid A."/>
            <person name="Henrissat B."/>
            <person name="Grigoriev I.V."/>
            <person name="Hibbett D.S."/>
            <person name="Martin F."/>
            <person name="Nordberg H.P."/>
            <person name="Cantor M.N."/>
            <person name="Hua S.X."/>
        </authorList>
    </citation>
    <scope>NUCLEOTIDE SEQUENCE [LARGE SCALE GENOMIC DNA]</scope>
    <source>
        <strain evidence="2 3">Foug A</strain>
    </source>
</reference>
<name>A0A0C3D2X7_9AGAM</name>
<feature type="compositionally biased region" description="Basic residues" evidence="1">
    <location>
        <begin position="75"/>
        <end position="101"/>
    </location>
</feature>
<feature type="region of interest" description="Disordered" evidence="1">
    <location>
        <begin position="26"/>
        <end position="109"/>
    </location>
</feature>
<protein>
    <recommendedName>
        <fullName evidence="4">Retrotransposon gag domain-containing protein</fullName>
    </recommendedName>
</protein>
<evidence type="ECO:0008006" key="4">
    <source>
        <dbReference type="Google" id="ProtNLM"/>
    </source>
</evidence>
<dbReference type="OrthoDB" id="3205788at2759"/>
<dbReference type="STRING" id="1036808.A0A0C3D2X7"/>